<dbReference type="AlphaFoldDB" id="A0A840CDJ1"/>
<reference evidence="1 2" key="1">
    <citation type="submission" date="2020-08" db="EMBL/GenBank/DDBJ databases">
        <title>Genomic Encyclopedia of Type Strains, Phase IV (KMG-IV): sequencing the most valuable type-strain genomes for metagenomic binning, comparative biology and taxonomic classification.</title>
        <authorList>
            <person name="Goeker M."/>
        </authorList>
    </citation>
    <scope>NUCLEOTIDE SEQUENCE [LARGE SCALE GENOMIC DNA]</scope>
    <source>
        <strain evidence="1 2">DSM 105040</strain>
    </source>
</reference>
<protein>
    <submittedName>
        <fullName evidence="1">Uncharacterized protein</fullName>
    </submittedName>
</protein>
<dbReference type="Proteomes" id="UP000585681">
    <property type="component" value="Unassembled WGS sequence"/>
</dbReference>
<organism evidence="1 2">
    <name type="scientific">Actibacterium naphthalenivorans</name>
    <dbReference type="NCBI Taxonomy" id="1614693"/>
    <lineage>
        <taxon>Bacteria</taxon>
        <taxon>Pseudomonadati</taxon>
        <taxon>Pseudomonadota</taxon>
        <taxon>Alphaproteobacteria</taxon>
        <taxon>Rhodobacterales</taxon>
        <taxon>Roseobacteraceae</taxon>
        <taxon>Actibacterium</taxon>
    </lineage>
</organism>
<evidence type="ECO:0000313" key="2">
    <source>
        <dbReference type="Proteomes" id="UP000585681"/>
    </source>
</evidence>
<proteinExistence type="predicted"/>
<dbReference type="RefSeq" id="WP_054539489.1">
    <property type="nucleotide sequence ID" value="NZ_JACIEQ010000005.1"/>
</dbReference>
<sequence>MSEGLFALLPDGGVMVEEENFGCLLITDRDDNVKARFINRAENGEVYRLGGSRVIAPCPANRTSSPCIIFQAHPEK</sequence>
<gene>
    <name evidence="1" type="ORF">GGR17_003099</name>
</gene>
<keyword evidence="2" id="KW-1185">Reference proteome</keyword>
<accession>A0A840CDJ1</accession>
<evidence type="ECO:0000313" key="1">
    <source>
        <dbReference type="EMBL" id="MBB4023270.1"/>
    </source>
</evidence>
<comment type="caution">
    <text evidence="1">The sequence shown here is derived from an EMBL/GenBank/DDBJ whole genome shotgun (WGS) entry which is preliminary data.</text>
</comment>
<dbReference type="EMBL" id="JACIEQ010000005">
    <property type="protein sequence ID" value="MBB4023270.1"/>
    <property type="molecule type" value="Genomic_DNA"/>
</dbReference>
<name>A0A840CDJ1_9RHOB</name>